<sequence length="418" mass="47741">MAGTSSKVPIEIVSDDEMASIDAALTSAARSSVTPAAAVPAIHSSASAPRVRRNSTTVTVEAKKGPFTCSESDIEDIGSFVSTSRKKKSREDDTLLHRFRSKRGLFVTDITRTEWCEKQMEFSLFSEEWKNHEPKPDLAFVYGGGKRKSKAMRAGIDRHNQLEQEVLERVEVNVKSCEDFMALKLLNFINGVIQLLAEGLTRELPLISFDFAQGIWIVGKIDEIRMPNTRNNHKPVLVETKTRYRDTVPSESQKRNGRIQLMCYKYLWDNLVAHADHDFPSKQLFDYFELNPRRFLCKDLQRACVDSGITARRLSDLVACYQNTCKMLSPANDKLVLIYESQRDQSVLEEEEFMYDDGWIKSEIRNCVEFWLGQREASYVDEEDEWKCGFCEFVSQCPAYTDDSESTETLSEDDDSSE</sequence>
<protein>
    <recommendedName>
        <fullName evidence="4">Exonuclease V</fullName>
    </recommendedName>
</protein>
<proteinExistence type="inferred from homology"/>
<dbReference type="GO" id="GO:0036297">
    <property type="term" value="P:interstrand cross-link repair"/>
    <property type="evidence" value="ECO:0007669"/>
    <property type="project" value="TreeGrafter"/>
</dbReference>
<evidence type="ECO:0000256" key="1">
    <source>
        <dbReference type="ARBA" id="ARBA00009797"/>
    </source>
</evidence>
<gene>
    <name evidence="2" type="ORF">VFH_III158560</name>
</gene>
<dbReference type="Pfam" id="PF09810">
    <property type="entry name" value="Exo5"/>
    <property type="match status" value="2"/>
</dbReference>
<dbReference type="Proteomes" id="UP001157006">
    <property type="component" value="Chromosome 3"/>
</dbReference>
<dbReference type="Gene3D" id="3.90.320.10">
    <property type="match status" value="1"/>
</dbReference>
<evidence type="ECO:0008006" key="4">
    <source>
        <dbReference type="Google" id="ProtNLM"/>
    </source>
</evidence>
<dbReference type="GO" id="GO:0045145">
    <property type="term" value="F:single-stranded DNA 5'-3' DNA exonuclease activity"/>
    <property type="evidence" value="ECO:0007669"/>
    <property type="project" value="InterPro"/>
</dbReference>
<dbReference type="PANTHER" id="PTHR14464:SF4">
    <property type="entry name" value="EXONUCLEASE V"/>
    <property type="match status" value="1"/>
</dbReference>
<dbReference type="EMBL" id="OX451738">
    <property type="protein sequence ID" value="CAI8604945.1"/>
    <property type="molecule type" value="Genomic_DNA"/>
</dbReference>
<accession>A0AAV1A2R5</accession>
<name>A0AAV1A2R5_VICFA</name>
<reference evidence="2 3" key="1">
    <citation type="submission" date="2023-01" db="EMBL/GenBank/DDBJ databases">
        <authorList>
            <person name="Kreplak J."/>
        </authorList>
    </citation>
    <scope>NUCLEOTIDE SEQUENCE [LARGE SCALE GENOMIC DNA]</scope>
</reference>
<dbReference type="GO" id="GO:0005634">
    <property type="term" value="C:nucleus"/>
    <property type="evidence" value="ECO:0007669"/>
    <property type="project" value="TreeGrafter"/>
</dbReference>
<evidence type="ECO:0000313" key="3">
    <source>
        <dbReference type="Proteomes" id="UP001157006"/>
    </source>
</evidence>
<keyword evidence="3" id="KW-1185">Reference proteome</keyword>
<dbReference type="PANTHER" id="PTHR14464">
    <property type="entry name" value="EXONUCLEASE V"/>
    <property type="match status" value="1"/>
</dbReference>
<organism evidence="2 3">
    <name type="scientific">Vicia faba</name>
    <name type="common">Broad bean</name>
    <name type="synonym">Faba vulgaris</name>
    <dbReference type="NCBI Taxonomy" id="3906"/>
    <lineage>
        <taxon>Eukaryota</taxon>
        <taxon>Viridiplantae</taxon>
        <taxon>Streptophyta</taxon>
        <taxon>Embryophyta</taxon>
        <taxon>Tracheophyta</taxon>
        <taxon>Spermatophyta</taxon>
        <taxon>Magnoliopsida</taxon>
        <taxon>eudicotyledons</taxon>
        <taxon>Gunneridae</taxon>
        <taxon>Pentapetalae</taxon>
        <taxon>rosids</taxon>
        <taxon>fabids</taxon>
        <taxon>Fabales</taxon>
        <taxon>Fabaceae</taxon>
        <taxon>Papilionoideae</taxon>
        <taxon>50 kb inversion clade</taxon>
        <taxon>NPAAA clade</taxon>
        <taxon>Hologalegina</taxon>
        <taxon>IRL clade</taxon>
        <taxon>Fabeae</taxon>
        <taxon>Vicia</taxon>
    </lineage>
</organism>
<comment type="similarity">
    <text evidence="1">Belongs to the EXO5 family.</text>
</comment>
<dbReference type="InterPro" id="IPR011604">
    <property type="entry name" value="PDDEXK-like_dom_sf"/>
</dbReference>
<dbReference type="AlphaFoldDB" id="A0AAV1A2R5"/>
<dbReference type="InterPro" id="IPR019190">
    <property type="entry name" value="EXOV"/>
</dbReference>
<evidence type="ECO:0000313" key="2">
    <source>
        <dbReference type="EMBL" id="CAI8604945.1"/>
    </source>
</evidence>